<accession>A0A6A6N9L7</accession>
<protein>
    <recommendedName>
        <fullName evidence="3">Retrotransposon Copia-like N-terminal domain-containing protein</fullName>
    </recommendedName>
</protein>
<keyword evidence="2" id="KW-1185">Reference proteome</keyword>
<proteinExistence type="predicted"/>
<evidence type="ECO:0008006" key="3">
    <source>
        <dbReference type="Google" id="ProtNLM"/>
    </source>
</evidence>
<evidence type="ECO:0000313" key="2">
    <source>
        <dbReference type="Proteomes" id="UP000467840"/>
    </source>
</evidence>
<reference evidence="1 2" key="1">
    <citation type="journal article" date="2020" name="Mol. Plant">
        <title>The Chromosome-Based Rubber Tree Genome Provides New Insights into Spurge Genome Evolution and Rubber Biosynthesis.</title>
        <authorList>
            <person name="Liu J."/>
            <person name="Shi C."/>
            <person name="Shi C.C."/>
            <person name="Li W."/>
            <person name="Zhang Q.J."/>
            <person name="Zhang Y."/>
            <person name="Li K."/>
            <person name="Lu H.F."/>
            <person name="Shi C."/>
            <person name="Zhu S.T."/>
            <person name="Xiao Z.Y."/>
            <person name="Nan H."/>
            <person name="Yue Y."/>
            <person name="Zhu X.G."/>
            <person name="Wu Y."/>
            <person name="Hong X.N."/>
            <person name="Fan G.Y."/>
            <person name="Tong Y."/>
            <person name="Zhang D."/>
            <person name="Mao C.L."/>
            <person name="Liu Y.L."/>
            <person name="Hao S.J."/>
            <person name="Liu W.Q."/>
            <person name="Lv M.Q."/>
            <person name="Zhang H.B."/>
            <person name="Liu Y."/>
            <person name="Hu-Tang G.R."/>
            <person name="Wang J.P."/>
            <person name="Wang J.H."/>
            <person name="Sun Y.H."/>
            <person name="Ni S.B."/>
            <person name="Chen W.B."/>
            <person name="Zhang X.C."/>
            <person name="Jiao Y.N."/>
            <person name="Eichler E.E."/>
            <person name="Li G.H."/>
            <person name="Liu X."/>
            <person name="Gao L.Z."/>
        </authorList>
    </citation>
    <scope>NUCLEOTIDE SEQUENCE [LARGE SCALE GENOMIC DNA]</scope>
    <source>
        <strain evidence="2">cv. GT1</strain>
        <tissue evidence="1">Leaf</tissue>
    </source>
</reference>
<dbReference type="EMBL" id="JAAGAX010000002">
    <property type="protein sequence ID" value="KAF2322330.1"/>
    <property type="molecule type" value="Genomic_DNA"/>
</dbReference>
<name>A0A6A6N9L7_HEVBR</name>
<dbReference type="PANTHER" id="PTHR34222:SF99">
    <property type="entry name" value="PROTEIN, PUTATIVE-RELATED"/>
    <property type="match status" value="1"/>
</dbReference>
<dbReference type="AlphaFoldDB" id="A0A6A6N9L7"/>
<sequence length="221" mass="25197">MVTSWILNSMSKELVEAFIYTASARELWNEIAESCGAAKELADITDRNKLMQLLMGLDESFEQARNQILLTDPLPSINKAYSTVIKFEAHKQIASNFSELTGEVALFSKGQGIKKEQKKYDPKKGHCNYCNMDGHIRENCFKLVGYPNWWKSRNKNQPRQYKSTAAQVVRADQLFTNMNAVDTPLEACEDNHSIEDLSVTLGSIQQELQRLIKGKTLWQLM</sequence>
<comment type="caution">
    <text evidence="1">The sequence shown here is derived from an EMBL/GenBank/DDBJ whole genome shotgun (WGS) entry which is preliminary data.</text>
</comment>
<gene>
    <name evidence="1" type="ORF">GH714_012157</name>
</gene>
<dbReference type="PANTHER" id="PTHR34222">
    <property type="entry name" value="GAG_PRE-INTEGRS DOMAIN-CONTAINING PROTEIN"/>
    <property type="match status" value="1"/>
</dbReference>
<organism evidence="1 2">
    <name type="scientific">Hevea brasiliensis</name>
    <name type="common">Para rubber tree</name>
    <name type="synonym">Siphonia brasiliensis</name>
    <dbReference type="NCBI Taxonomy" id="3981"/>
    <lineage>
        <taxon>Eukaryota</taxon>
        <taxon>Viridiplantae</taxon>
        <taxon>Streptophyta</taxon>
        <taxon>Embryophyta</taxon>
        <taxon>Tracheophyta</taxon>
        <taxon>Spermatophyta</taxon>
        <taxon>Magnoliopsida</taxon>
        <taxon>eudicotyledons</taxon>
        <taxon>Gunneridae</taxon>
        <taxon>Pentapetalae</taxon>
        <taxon>rosids</taxon>
        <taxon>fabids</taxon>
        <taxon>Malpighiales</taxon>
        <taxon>Euphorbiaceae</taxon>
        <taxon>Crotonoideae</taxon>
        <taxon>Micrandreae</taxon>
        <taxon>Hevea</taxon>
    </lineage>
</organism>
<dbReference type="Proteomes" id="UP000467840">
    <property type="component" value="Chromosome 11"/>
</dbReference>
<evidence type="ECO:0000313" key="1">
    <source>
        <dbReference type="EMBL" id="KAF2322330.1"/>
    </source>
</evidence>